<keyword evidence="1" id="KW-0175">Coiled coil</keyword>
<organism evidence="3 4">
    <name type="scientific">Fusobacterium mortiferum</name>
    <dbReference type="NCBI Taxonomy" id="850"/>
    <lineage>
        <taxon>Bacteria</taxon>
        <taxon>Fusobacteriati</taxon>
        <taxon>Fusobacteriota</taxon>
        <taxon>Fusobacteriia</taxon>
        <taxon>Fusobacteriales</taxon>
        <taxon>Fusobacteriaceae</taxon>
        <taxon>Fusobacterium</taxon>
    </lineage>
</organism>
<dbReference type="Proteomes" id="UP000728968">
    <property type="component" value="Unassembled WGS sequence"/>
</dbReference>
<feature type="coiled-coil region" evidence="1">
    <location>
        <begin position="80"/>
        <end position="137"/>
    </location>
</feature>
<gene>
    <name evidence="3" type="ORF">H6A04_01815</name>
</gene>
<name>A0ABS2G079_FUSMR</name>
<evidence type="ECO:0000313" key="4">
    <source>
        <dbReference type="Proteomes" id="UP000728968"/>
    </source>
</evidence>
<dbReference type="EMBL" id="JACJLT010000009">
    <property type="protein sequence ID" value="MBM6874410.1"/>
    <property type="molecule type" value="Genomic_DNA"/>
</dbReference>
<feature type="domain" description="HTH cro/C1-type" evidence="2">
    <location>
        <begin position="6"/>
        <end position="60"/>
    </location>
</feature>
<dbReference type="Gene3D" id="1.10.260.40">
    <property type="entry name" value="lambda repressor-like DNA-binding domains"/>
    <property type="match status" value="1"/>
</dbReference>
<evidence type="ECO:0000259" key="2">
    <source>
        <dbReference type="PROSITE" id="PS50943"/>
    </source>
</evidence>
<proteinExistence type="predicted"/>
<evidence type="ECO:0000256" key="1">
    <source>
        <dbReference type="SAM" id="Coils"/>
    </source>
</evidence>
<dbReference type="SUPFAM" id="SSF47413">
    <property type="entry name" value="lambda repressor-like DNA-binding domains"/>
    <property type="match status" value="1"/>
</dbReference>
<comment type="caution">
    <text evidence="3">The sequence shown here is derived from an EMBL/GenBank/DDBJ whole genome shotgun (WGS) entry which is preliminary data.</text>
</comment>
<dbReference type="InterPro" id="IPR010982">
    <property type="entry name" value="Lambda_DNA-bd_dom_sf"/>
</dbReference>
<dbReference type="Pfam" id="PF13443">
    <property type="entry name" value="HTH_26"/>
    <property type="match status" value="1"/>
</dbReference>
<dbReference type="InterPro" id="IPR001387">
    <property type="entry name" value="Cro/C1-type_HTH"/>
</dbReference>
<sequence>MFGKLLENKMKEKGIRVKDLSILADITEGYISDLKKEKSVPRRDKLEAILNNIPLSKEEKEELYEAWERDSSPYSFVKKYDNLVEENKHLKELISDKEENLSLIDQLKVQKKLTEKIENQKNRYKLYMELFAMLEEEDRKYMLKQILRNIECDMREKGIYAENKKEIDRLKKEIENGIEYDF</sequence>
<dbReference type="CDD" id="cd00093">
    <property type="entry name" value="HTH_XRE"/>
    <property type="match status" value="1"/>
</dbReference>
<keyword evidence="4" id="KW-1185">Reference proteome</keyword>
<reference evidence="3 4" key="1">
    <citation type="journal article" date="2021" name="Sci. Rep.">
        <title>The distribution of antibiotic resistance genes in chicken gut microbiota commensals.</title>
        <authorList>
            <person name="Juricova H."/>
            <person name="Matiasovicova J."/>
            <person name="Kubasova T."/>
            <person name="Cejkova D."/>
            <person name="Rychlik I."/>
        </authorList>
    </citation>
    <scope>NUCLEOTIDE SEQUENCE [LARGE SCALE GENOMIC DNA]</scope>
    <source>
        <strain evidence="3 4">An425</strain>
    </source>
</reference>
<dbReference type="RefSeq" id="WP_204715632.1">
    <property type="nucleotide sequence ID" value="NZ_JACJLT010000009.1"/>
</dbReference>
<protein>
    <recommendedName>
        <fullName evidence="2">HTH cro/C1-type domain-containing protein</fullName>
    </recommendedName>
</protein>
<evidence type="ECO:0000313" key="3">
    <source>
        <dbReference type="EMBL" id="MBM6874410.1"/>
    </source>
</evidence>
<dbReference type="PROSITE" id="PS50943">
    <property type="entry name" value="HTH_CROC1"/>
    <property type="match status" value="1"/>
</dbReference>
<accession>A0ABS2G079</accession>